<dbReference type="Proteomes" id="UP000554482">
    <property type="component" value="Unassembled WGS sequence"/>
</dbReference>
<dbReference type="PANTHER" id="PTHR46225:SF19">
    <property type="entry name" value="RING-TYPE DOMAIN-CONTAINING PROTEIN"/>
    <property type="match status" value="1"/>
</dbReference>
<organism evidence="3 4">
    <name type="scientific">Thalictrum thalictroides</name>
    <name type="common">Rue-anemone</name>
    <name type="synonym">Anemone thalictroides</name>
    <dbReference type="NCBI Taxonomy" id="46969"/>
    <lineage>
        <taxon>Eukaryota</taxon>
        <taxon>Viridiplantae</taxon>
        <taxon>Streptophyta</taxon>
        <taxon>Embryophyta</taxon>
        <taxon>Tracheophyta</taxon>
        <taxon>Spermatophyta</taxon>
        <taxon>Magnoliopsida</taxon>
        <taxon>Ranunculales</taxon>
        <taxon>Ranunculaceae</taxon>
        <taxon>Thalictroideae</taxon>
        <taxon>Thalictrum</taxon>
    </lineage>
</organism>
<protein>
    <submittedName>
        <fullName evidence="3">E3 ubiquitin protein ligase rie1</fullName>
    </submittedName>
</protein>
<feature type="transmembrane region" description="Helical" evidence="2">
    <location>
        <begin position="134"/>
        <end position="154"/>
    </location>
</feature>
<keyword evidence="2" id="KW-0472">Membrane</keyword>
<keyword evidence="2" id="KW-0812">Transmembrane</keyword>
<name>A0A7J6WQ40_THATH</name>
<feature type="transmembrane region" description="Helical" evidence="2">
    <location>
        <begin position="160"/>
        <end position="193"/>
    </location>
</feature>
<gene>
    <name evidence="3" type="ORF">FRX31_011689</name>
</gene>
<dbReference type="AlphaFoldDB" id="A0A7J6WQ40"/>
<feature type="transmembrane region" description="Helical" evidence="2">
    <location>
        <begin position="56"/>
        <end position="78"/>
    </location>
</feature>
<evidence type="ECO:0000313" key="3">
    <source>
        <dbReference type="EMBL" id="KAF5198720.1"/>
    </source>
</evidence>
<feature type="transmembrane region" description="Helical" evidence="2">
    <location>
        <begin position="90"/>
        <end position="113"/>
    </location>
</feature>
<comment type="caution">
    <text evidence="3">The sequence shown here is derived from an EMBL/GenBank/DDBJ whole genome shotgun (WGS) entry which is preliminary data.</text>
</comment>
<proteinExistence type="predicted"/>
<dbReference type="EMBL" id="JABWDY010012927">
    <property type="protein sequence ID" value="KAF5198720.1"/>
    <property type="molecule type" value="Genomic_DNA"/>
</dbReference>
<feature type="region of interest" description="Disordered" evidence="1">
    <location>
        <begin position="207"/>
        <end position="230"/>
    </location>
</feature>
<evidence type="ECO:0000313" key="4">
    <source>
        <dbReference type="Proteomes" id="UP000554482"/>
    </source>
</evidence>
<dbReference type="OrthoDB" id="1936442at2759"/>
<dbReference type="PANTHER" id="PTHR46225">
    <property type="entry name" value="C3H4 TYPE ZINC FINGER PROTEIN"/>
    <property type="match status" value="1"/>
</dbReference>
<evidence type="ECO:0000256" key="2">
    <source>
        <dbReference type="SAM" id="Phobius"/>
    </source>
</evidence>
<sequence length="230" mass="25855">MAEEQSVVVVSISEPLLRVREENNSSDSTSRTIRSKAAVYLLDRVEGRQSIVDDCFLLATEISWNIMLIIVSVAMLFTTRDEYPTTPIRLWIIVYAIQCLIDVVLSVIGNYVVSNIYGYPARIVKLCKSINTMVSFIWWIFGVYWVAFGGYLLMHYAPRLYWLAVALLTFRVFIVLLICVCVPCICCCMPLIIGLLSAGSEKEVAAESDPSVDVEKLADGYGPLSQDMER</sequence>
<evidence type="ECO:0000256" key="1">
    <source>
        <dbReference type="SAM" id="MobiDB-lite"/>
    </source>
</evidence>
<accession>A0A7J6WQ40</accession>
<reference evidence="3 4" key="1">
    <citation type="submission" date="2020-06" db="EMBL/GenBank/DDBJ databases">
        <title>Transcriptomic and genomic resources for Thalictrum thalictroides and T. hernandezii: Facilitating candidate gene discovery in an emerging model plant lineage.</title>
        <authorList>
            <person name="Arias T."/>
            <person name="Riano-Pachon D.M."/>
            <person name="Di Stilio V.S."/>
        </authorList>
    </citation>
    <scope>NUCLEOTIDE SEQUENCE [LARGE SCALE GENOMIC DNA]</scope>
    <source>
        <strain evidence="4">cv. WT478/WT964</strain>
        <tissue evidence="3">Leaves</tissue>
    </source>
</reference>
<keyword evidence="2" id="KW-1133">Transmembrane helix</keyword>
<keyword evidence="4" id="KW-1185">Reference proteome</keyword>